<gene>
    <name evidence="3" type="ORF">TGDOM2_315470</name>
</gene>
<dbReference type="AlphaFoldDB" id="A0A086JXH7"/>
<evidence type="ECO:0000256" key="2">
    <source>
        <dbReference type="SAM" id="Phobius"/>
    </source>
</evidence>
<feature type="compositionally biased region" description="Basic and acidic residues" evidence="1">
    <location>
        <begin position="1204"/>
        <end position="1215"/>
    </location>
</feature>
<keyword evidence="2" id="KW-0472">Membrane</keyword>
<feature type="region of interest" description="Disordered" evidence="1">
    <location>
        <begin position="327"/>
        <end position="368"/>
    </location>
</feature>
<feature type="compositionally biased region" description="Polar residues" evidence="1">
    <location>
        <begin position="535"/>
        <end position="544"/>
    </location>
</feature>
<evidence type="ECO:0000256" key="1">
    <source>
        <dbReference type="SAM" id="MobiDB-lite"/>
    </source>
</evidence>
<organism evidence="3 4">
    <name type="scientific">Toxoplasma gondii GAB2-2007-GAL-DOM2</name>
    <dbReference type="NCBI Taxonomy" id="1130820"/>
    <lineage>
        <taxon>Eukaryota</taxon>
        <taxon>Sar</taxon>
        <taxon>Alveolata</taxon>
        <taxon>Apicomplexa</taxon>
        <taxon>Conoidasida</taxon>
        <taxon>Coccidia</taxon>
        <taxon>Eucoccidiorida</taxon>
        <taxon>Eimeriorina</taxon>
        <taxon>Sarcocystidae</taxon>
        <taxon>Toxoplasma</taxon>
    </lineage>
</organism>
<dbReference type="Proteomes" id="UP000028837">
    <property type="component" value="Unassembled WGS sequence"/>
</dbReference>
<feature type="compositionally biased region" description="Low complexity" evidence="1">
    <location>
        <begin position="439"/>
        <end position="449"/>
    </location>
</feature>
<feature type="compositionally biased region" description="Basic and acidic residues" evidence="1">
    <location>
        <begin position="775"/>
        <end position="817"/>
    </location>
</feature>
<dbReference type="VEuPathDB" id="ToxoDB:TGDOM2_315470"/>
<feature type="region of interest" description="Disordered" evidence="1">
    <location>
        <begin position="395"/>
        <end position="512"/>
    </location>
</feature>
<feature type="region of interest" description="Disordered" evidence="1">
    <location>
        <begin position="986"/>
        <end position="1068"/>
    </location>
</feature>
<keyword evidence="2 3" id="KW-0812">Transmembrane</keyword>
<feature type="region of interest" description="Disordered" evidence="1">
    <location>
        <begin position="524"/>
        <end position="655"/>
    </location>
</feature>
<feature type="compositionally biased region" description="Basic and acidic residues" evidence="1">
    <location>
        <begin position="607"/>
        <end position="622"/>
    </location>
</feature>
<feature type="compositionally biased region" description="Low complexity" evidence="1">
    <location>
        <begin position="1048"/>
        <end position="1068"/>
    </location>
</feature>
<feature type="compositionally biased region" description="Low complexity" evidence="1">
    <location>
        <begin position="1026"/>
        <end position="1035"/>
    </location>
</feature>
<name>A0A086JXH7_TOXGO</name>
<feature type="compositionally biased region" description="Acidic residues" evidence="1">
    <location>
        <begin position="694"/>
        <end position="711"/>
    </location>
</feature>
<feature type="compositionally biased region" description="Polar residues" evidence="1">
    <location>
        <begin position="395"/>
        <end position="406"/>
    </location>
</feature>
<comment type="caution">
    <text evidence="3">The sequence shown here is derived from an EMBL/GenBank/DDBJ whole genome shotgun (WGS) entry which is preliminary data.</text>
</comment>
<feature type="transmembrane region" description="Helical" evidence="2">
    <location>
        <begin position="252"/>
        <end position="273"/>
    </location>
</feature>
<feature type="compositionally biased region" description="Basic residues" evidence="1">
    <location>
        <begin position="715"/>
        <end position="725"/>
    </location>
</feature>
<evidence type="ECO:0000313" key="3">
    <source>
        <dbReference type="EMBL" id="KFG36845.1"/>
    </source>
</evidence>
<proteinExistence type="predicted"/>
<feature type="compositionally biased region" description="Basic and acidic residues" evidence="1">
    <location>
        <begin position="1244"/>
        <end position="1255"/>
    </location>
</feature>
<feature type="region of interest" description="Disordered" evidence="1">
    <location>
        <begin position="683"/>
        <end position="900"/>
    </location>
</feature>
<feature type="compositionally biased region" description="Low complexity" evidence="1">
    <location>
        <begin position="332"/>
        <end position="357"/>
    </location>
</feature>
<dbReference type="PANTHER" id="PTHR36812:SF9">
    <property type="entry name" value="MYB-LIKE PROTEIN X ISOFORM X1"/>
    <property type="match status" value="1"/>
</dbReference>
<protein>
    <submittedName>
        <fullName evidence="3">Putative transmembrane protein</fullName>
    </submittedName>
</protein>
<dbReference type="PANTHER" id="PTHR36812">
    <property type="entry name" value="NEUROFILAMENT TRIPLET M PROTEIN-LIKE PROTEIN"/>
    <property type="match status" value="1"/>
</dbReference>
<evidence type="ECO:0000313" key="4">
    <source>
        <dbReference type="Proteomes" id="UP000028837"/>
    </source>
</evidence>
<dbReference type="EMBL" id="AHZU02001065">
    <property type="protein sequence ID" value="KFG36845.1"/>
    <property type="molecule type" value="Genomic_DNA"/>
</dbReference>
<feature type="compositionally biased region" description="Basic and acidic residues" evidence="1">
    <location>
        <begin position="633"/>
        <end position="642"/>
    </location>
</feature>
<feature type="compositionally biased region" description="Basic and acidic residues" evidence="1">
    <location>
        <begin position="1222"/>
        <end position="1237"/>
    </location>
</feature>
<feature type="compositionally biased region" description="Acidic residues" evidence="1">
    <location>
        <begin position="729"/>
        <end position="738"/>
    </location>
</feature>
<feature type="compositionally biased region" description="Basic and acidic residues" evidence="1">
    <location>
        <begin position="450"/>
        <end position="460"/>
    </location>
</feature>
<feature type="compositionally biased region" description="Basic and acidic residues" evidence="1">
    <location>
        <begin position="830"/>
        <end position="843"/>
    </location>
</feature>
<feature type="compositionally biased region" description="Low complexity" evidence="1">
    <location>
        <begin position="986"/>
        <end position="1018"/>
    </location>
</feature>
<feature type="compositionally biased region" description="Basic and acidic residues" evidence="1">
    <location>
        <begin position="739"/>
        <end position="758"/>
    </location>
</feature>
<sequence>MRRRIRRRAEKSEGDRFRLKAGILAGLLVLKPVWGRSAQWKEDKCRHEQRPQCRKFPMQTLRRCDRARPTSDQSGYRDGRWRRASRWKVREARSPFAATSSLSSPRGSPQSDLFSSPPLFPTSTAAVSSSSPPLSQPTVFAFPHPDRLYSPSFSCSHLSSQSVSHSPLASAALSPFSRCSFPTFCSSPVEECTSPPCCSPPSPWTPFSCFFPAASALVHARRWNLGKEENRLSHPASKQRRFIRLRSSLRCLHWPILFLSVLLVCTCLSPSLMTSNLPYQKHAPSFFVVIFSHAVSHSHGGISLAYVSADMGDKGVLKTLPQDWEPAESSELRLSPSRRPSPFRHSVTSRSSSSQKSGRSDTSRQRAALPVPSVPFLFSQYGMASRVVSPLRLETQATKPSASSPDSQEKNLGGKSPSEHDFVAAVSPHTEIRPADSRSASSSGGALLSMKDRHRQERQQGRGGSSPPRTAPSPKGAAPASEGSFPSFTERRSSLGEVEKRELLKLSADDSAFEKKTLKLRKGIVRPWPVADPSFSGSLSTRVFSPSRKHGPLLHGSSELAEENSTAEEDRSTWIPIASSQGDGESEDGPEPQPEGVEEMPGSSGGSRREGEVTGRGERWSGRPEGANNTGELMHRQKAEKGRLRRRNILRDTMAENEVMAGANMLGEIDGGVEEALWTGAYPGSFLGIRSSDDDGDDGDDDGDEEEEEEEESKHKHHPKHHKHKHDSEEEETEEDEEKEHRTHKASESGHSHRDQRYAHTGASVAHILQGNEDDGMREIEEEKREYDEERMEENRERDEERREDRRERDAERREDKEETDEEISEEQEERGARKGRRSETHASHSASSFSTEEDLSTVLTMMSPAFVPGTGSHANTGHHEESLAEKKHKSNGAGNAAGSATQIPAQAGQAAAAGTPGVAAAAPGTPMMLQKVPGAPNLVAGGIAAAIPAAAFPQATMVAGSNGLPQGVPVAAPAVPTAPSAAAGAPAAAASGAPPGTPSAAAASGAPPGTPPAAAAPGAPPGTPPATAATSGAPPGTPPGTPAEALGAVPGAPIATPGAAPTTATPPAAAGTPGVVAGGPGLVPAVVAPAAGVAPLVAAAPGTVAGVPPTAVVVPTTAEQAAVAAEVAREQLVAATLAAEGLAPGAGVPPPPPHGRGWKAWSLGLLAFAIVVAFSCCGGCGYVFNNKLTRSLRRMRRKYKDALARRRLSEMEKQRAKKHGEKVSEDSGEEKGGEGKNHRHKDSKSSDEKGDGKRQAKAALKLRGNPPAASDKNAEKR</sequence>
<feature type="compositionally biased region" description="Acidic residues" evidence="1">
    <location>
        <begin position="818"/>
        <end position="829"/>
    </location>
</feature>
<feature type="transmembrane region" description="Helical" evidence="2">
    <location>
        <begin position="1161"/>
        <end position="1185"/>
    </location>
</feature>
<accession>A0A086JXH7</accession>
<reference evidence="3 4" key="1">
    <citation type="submission" date="2014-02" db="EMBL/GenBank/DDBJ databases">
        <authorList>
            <person name="Sibley D."/>
            <person name="Venepally P."/>
            <person name="Karamycheva S."/>
            <person name="Hadjithomas M."/>
            <person name="Khan A."/>
            <person name="Brunk B."/>
            <person name="Roos D."/>
            <person name="Caler E."/>
            <person name="Lorenzi H."/>
        </authorList>
    </citation>
    <scope>NUCLEOTIDE SEQUENCE [LARGE SCALE GENOMIC DNA]</scope>
    <source>
        <strain evidence="3 4">GAB2-2007-GAL-DOM2</strain>
    </source>
</reference>
<dbReference type="OrthoDB" id="333994at2759"/>
<keyword evidence="2" id="KW-1133">Transmembrane helix</keyword>
<feature type="region of interest" description="Disordered" evidence="1">
    <location>
        <begin position="1204"/>
        <end position="1278"/>
    </location>
</feature>
<feature type="compositionally biased region" description="Basic and acidic residues" evidence="1">
    <location>
        <begin position="489"/>
        <end position="512"/>
    </location>
</feature>